<reference evidence="2 5" key="2">
    <citation type="submission" date="2024-01" db="EMBL/GenBank/DDBJ databases">
        <title>Active colonisers of the gastrointestinal tract of Atlantic salmon farmed in a warm water region.</title>
        <authorList>
            <person name="Bowman J.P."/>
        </authorList>
    </citation>
    <scope>NUCLEOTIDE SEQUENCE [LARGE SCALE GENOMIC DNA]</scope>
    <source>
        <strain evidence="2 5">S3MW1</strain>
    </source>
</reference>
<keyword evidence="5" id="KW-1185">Reference proteome</keyword>
<dbReference type="Proteomes" id="UP000191116">
    <property type="component" value="Unassembled WGS sequence"/>
</dbReference>
<dbReference type="AlphaFoldDB" id="A0A1T4TNX9"/>
<organism evidence="3 4">
    <name type="scientific">Photobacterium toruni</name>
    <dbReference type="NCBI Taxonomy" id="1935446"/>
    <lineage>
        <taxon>Bacteria</taxon>
        <taxon>Pseudomonadati</taxon>
        <taxon>Pseudomonadota</taxon>
        <taxon>Gammaproteobacteria</taxon>
        <taxon>Vibrionales</taxon>
        <taxon>Vibrionaceae</taxon>
        <taxon>Photobacterium</taxon>
    </lineage>
</organism>
<accession>A0A1T4TNX9</accession>
<dbReference type="RefSeq" id="WP_080175111.1">
    <property type="nucleotide sequence ID" value="NZ_AP024854.1"/>
</dbReference>
<evidence type="ECO:0000313" key="4">
    <source>
        <dbReference type="Proteomes" id="UP000191116"/>
    </source>
</evidence>
<reference evidence="3 4" key="1">
    <citation type="submission" date="2017-02" db="EMBL/GenBank/DDBJ databases">
        <authorList>
            <person name="Peterson S.W."/>
        </authorList>
    </citation>
    <scope>NUCLEOTIDE SEQUENCE [LARGE SCALE GENOMIC DNA]</scope>
    <source>
        <strain evidence="3 4">CECT 9189</strain>
    </source>
</reference>
<evidence type="ECO:0000313" key="5">
    <source>
        <dbReference type="Proteomes" id="UP001306119"/>
    </source>
</evidence>
<feature type="signal peptide" evidence="1">
    <location>
        <begin position="1"/>
        <end position="18"/>
    </location>
</feature>
<keyword evidence="1" id="KW-0732">Signal</keyword>
<dbReference type="EMBL" id="FUWP01000012">
    <property type="protein sequence ID" value="SKA42150.1"/>
    <property type="molecule type" value="Genomic_DNA"/>
</dbReference>
<feature type="chain" id="PRO_5012007081" description="DUF1311 domain-containing protein" evidence="1">
    <location>
        <begin position="19"/>
        <end position="80"/>
    </location>
</feature>
<dbReference type="OrthoDB" id="5918585at2"/>
<protein>
    <recommendedName>
        <fullName evidence="6">DUF1311 domain-containing protein</fullName>
    </recommendedName>
</protein>
<name>A0A1T4TNX9_9GAMM</name>
<evidence type="ECO:0000256" key="1">
    <source>
        <dbReference type="SAM" id="SignalP"/>
    </source>
</evidence>
<dbReference type="Proteomes" id="UP001306119">
    <property type="component" value="Unassembled WGS sequence"/>
</dbReference>
<evidence type="ECO:0000313" key="2">
    <source>
        <dbReference type="EMBL" id="MEC6832218.1"/>
    </source>
</evidence>
<evidence type="ECO:0008006" key="6">
    <source>
        <dbReference type="Google" id="ProtNLM"/>
    </source>
</evidence>
<proteinExistence type="predicted"/>
<gene>
    <name evidence="3" type="ORF">CZ814_02337</name>
    <name evidence="2" type="ORF">VXS06_10635</name>
</gene>
<dbReference type="EMBL" id="JAYXUG010000007">
    <property type="protein sequence ID" value="MEC6832218.1"/>
    <property type="molecule type" value="Genomic_DNA"/>
</dbReference>
<evidence type="ECO:0000313" key="3">
    <source>
        <dbReference type="EMBL" id="SKA42150.1"/>
    </source>
</evidence>
<sequence length="80" mass="9120">MKTWLIIITCLFSLPSVAADYQQCTNDDRTELCQAYLQGINDAKTTAVKTTTVVQESSFRQRALEQRGGERVRNLERLQP</sequence>